<dbReference type="eggNOG" id="ENOG50303MD">
    <property type="taxonomic scope" value="Bacteria"/>
</dbReference>
<protein>
    <submittedName>
        <fullName evidence="1">Uncharacterized protein</fullName>
    </submittedName>
</protein>
<dbReference type="Proteomes" id="UP000004946">
    <property type="component" value="Chromosome"/>
</dbReference>
<accession>E6K0J0</accession>
<dbReference type="HOGENOM" id="CLU_1234050_0_0_11"/>
<proteinExistence type="predicted"/>
<dbReference type="AlphaFoldDB" id="E6K0J0"/>
<evidence type="ECO:0000313" key="1">
    <source>
        <dbReference type="EMBL" id="EFT83328.1"/>
    </source>
</evidence>
<evidence type="ECO:0000313" key="2">
    <source>
        <dbReference type="Proteomes" id="UP000004946"/>
    </source>
</evidence>
<reference evidence="1 2" key="1">
    <citation type="submission" date="2010-12" db="EMBL/GenBank/DDBJ databases">
        <authorList>
            <person name="Muzny D."/>
            <person name="Qin X."/>
            <person name="Buhay C."/>
            <person name="Dugan-Rocha S."/>
            <person name="Ding Y."/>
            <person name="Chen G."/>
            <person name="Hawes A."/>
            <person name="Holder M."/>
            <person name="Jhangiani S."/>
            <person name="Johnson A."/>
            <person name="Khan Z."/>
            <person name="Li Z."/>
            <person name="Liu W."/>
            <person name="Liu X."/>
            <person name="Perez L."/>
            <person name="Shen H."/>
            <person name="Wang Q."/>
            <person name="Watt J."/>
            <person name="Xi L."/>
            <person name="Xin Y."/>
            <person name="Zhou J."/>
            <person name="Deng J."/>
            <person name="Jiang H."/>
            <person name="Liu Y."/>
            <person name="Qu J."/>
            <person name="Song X.-Z."/>
            <person name="Zhang L."/>
            <person name="Villasana D."/>
            <person name="Johnson A."/>
            <person name="Liu J."/>
            <person name="Liyanage D."/>
            <person name="Lorensuhewa L."/>
            <person name="Robinson T."/>
            <person name="Song A."/>
            <person name="Song B.-B."/>
            <person name="Dinh H."/>
            <person name="Thornton R."/>
            <person name="Coyle M."/>
            <person name="Francisco L."/>
            <person name="Jackson L."/>
            <person name="Javaid M."/>
            <person name="Korchina V."/>
            <person name="Kovar C."/>
            <person name="Mata R."/>
            <person name="Mathew T."/>
            <person name="Ngo R."/>
            <person name="Nguyen L."/>
            <person name="Nguyen N."/>
            <person name="Okwuonu G."/>
            <person name="Ongeri F."/>
            <person name="Pham C."/>
            <person name="Simmons D."/>
            <person name="Wilczek-Boney K."/>
            <person name="Hale W."/>
            <person name="Jakkamsetti A."/>
            <person name="Pham P."/>
            <person name="Ruth R."/>
            <person name="San Lucas F."/>
            <person name="Warren J."/>
            <person name="Zhang J."/>
            <person name="Zhao Z."/>
            <person name="Zhou C."/>
            <person name="Zhu D."/>
            <person name="Lee S."/>
            <person name="Bess C."/>
            <person name="Blankenburg K."/>
            <person name="Forbes L."/>
            <person name="Fu Q."/>
            <person name="Gubbala S."/>
            <person name="Hirani K."/>
            <person name="Jayaseelan J.C."/>
            <person name="Lara F."/>
            <person name="Munidasa M."/>
            <person name="Palculict T."/>
            <person name="Patil S."/>
            <person name="Pu L.-L."/>
            <person name="Saada N."/>
            <person name="Tang L."/>
            <person name="Weissenberger G."/>
            <person name="Zhu Y."/>
            <person name="Hemphill L."/>
            <person name="Shang Y."/>
            <person name="Youmans B."/>
            <person name="Ayvaz T."/>
            <person name="Ross M."/>
            <person name="Santibanez J."/>
            <person name="Aqrawi P."/>
            <person name="Gross S."/>
            <person name="Joshi V."/>
            <person name="Fowler G."/>
            <person name="Nazareth L."/>
            <person name="Reid J."/>
            <person name="Worley K."/>
            <person name="Petrosino J."/>
            <person name="Highlander S."/>
            <person name="Gibbs R."/>
        </authorList>
    </citation>
    <scope>NUCLEOTIDE SEQUENCE [LARGE SCALE GENOMIC DNA]</scope>
    <source>
        <strain evidence="1 2">DSM 10105</strain>
    </source>
</reference>
<dbReference type="EMBL" id="AEON01000001">
    <property type="protein sequence ID" value="EFT83328.1"/>
    <property type="molecule type" value="Genomic_DNA"/>
</dbReference>
<organism evidence="1 2">
    <name type="scientific">Parascardovia denticolens DSM 10105 = JCM 12538</name>
    <dbReference type="NCBI Taxonomy" id="864564"/>
    <lineage>
        <taxon>Bacteria</taxon>
        <taxon>Bacillati</taxon>
        <taxon>Actinomycetota</taxon>
        <taxon>Actinomycetes</taxon>
        <taxon>Bifidobacteriales</taxon>
        <taxon>Bifidobacteriaceae</taxon>
        <taxon>Parascardovia</taxon>
    </lineage>
</organism>
<sequence>MFLPPSSWVEIAVDPARREVQIAALMKTLKKVLPRVDDSYAVLRRSIVSLFAQAWRSGVRYAIMPRVRLDGTVNMIAMFNVAILPPASPDGDDDSCREAIYQSSLKEREQFLEGEYSEIVSVENKSLGKGVQVSSVEYLQTGKGKNLSHKVSLFRAYFPTLNQTIVATGTCFQEEYRDILFQMFALMTSTLSIEPVKPAVESDEGGDDHVE</sequence>
<comment type="caution">
    <text evidence="1">The sequence shown here is derived from an EMBL/GenBank/DDBJ whole genome shotgun (WGS) entry which is preliminary data.</text>
</comment>
<keyword evidence="2" id="KW-1185">Reference proteome</keyword>
<gene>
    <name evidence="1" type="ORF">HMPREF0620_0333</name>
</gene>
<name>E6K0J0_PARDN</name>